<dbReference type="EMBL" id="JARBJD010000050">
    <property type="protein sequence ID" value="KAK2956994.1"/>
    <property type="molecule type" value="Genomic_DNA"/>
</dbReference>
<evidence type="ECO:0000313" key="1">
    <source>
        <dbReference type="EMBL" id="KAK2956994.1"/>
    </source>
</evidence>
<keyword evidence="2" id="KW-1185">Reference proteome</keyword>
<evidence type="ECO:0000313" key="2">
    <source>
        <dbReference type="Proteomes" id="UP001281761"/>
    </source>
</evidence>
<protein>
    <submittedName>
        <fullName evidence="1">Uncharacterized protein</fullName>
    </submittedName>
</protein>
<reference evidence="1 2" key="1">
    <citation type="journal article" date="2022" name="bioRxiv">
        <title>Genomics of Preaxostyla Flagellates Illuminates Evolutionary Transitions and the Path Towards Mitochondrial Loss.</title>
        <authorList>
            <person name="Novak L.V.F."/>
            <person name="Treitli S.C."/>
            <person name="Pyrih J."/>
            <person name="Halakuc P."/>
            <person name="Pipaliya S.V."/>
            <person name="Vacek V."/>
            <person name="Brzon O."/>
            <person name="Soukal P."/>
            <person name="Eme L."/>
            <person name="Dacks J.B."/>
            <person name="Karnkowska A."/>
            <person name="Elias M."/>
            <person name="Hampl V."/>
        </authorList>
    </citation>
    <scope>NUCLEOTIDE SEQUENCE [LARGE SCALE GENOMIC DNA]</scope>
    <source>
        <strain evidence="1">NAU3</strain>
        <tissue evidence="1">Gut</tissue>
    </source>
</reference>
<organism evidence="1 2">
    <name type="scientific">Blattamonas nauphoetae</name>
    <dbReference type="NCBI Taxonomy" id="2049346"/>
    <lineage>
        <taxon>Eukaryota</taxon>
        <taxon>Metamonada</taxon>
        <taxon>Preaxostyla</taxon>
        <taxon>Oxymonadida</taxon>
        <taxon>Blattamonas</taxon>
    </lineage>
</organism>
<comment type="caution">
    <text evidence="1">The sequence shown here is derived from an EMBL/GenBank/DDBJ whole genome shotgun (WGS) entry which is preliminary data.</text>
</comment>
<sequence length="339" mass="38512">MSISPLPFSMDCSPFLNWSGDELVSESEKAVVFRSLVATLKSQPALDASQEAKAVRFLESVKPSNESSANAFLNCLASSTDNSLTDFGQCIAVLISSASKAITTAALKLLSNQLLCCSAQNVLLLIKADLVHQLIMTLNPHSLSFADAVHIHTSLLSIITNSLWLTTPYYLSQLGIKDDTERQTVHETVLQQVLSPLEKYIWHLCMNRFSIVDGDMSNEFMTLLTRILRICPYYQPSMDIVVNMPIVLTIPSCLAFFENDASIYRFVYDIVLIQQDLNKKMGEVRQMWQKVHRMLRMEGIEDMIEKKHQNDKNTRFGRWIVHFSIKWNNLQDMNLPQQE</sequence>
<gene>
    <name evidence="1" type="ORF">BLNAU_8069</name>
</gene>
<dbReference type="Proteomes" id="UP001281761">
    <property type="component" value="Unassembled WGS sequence"/>
</dbReference>
<proteinExistence type="predicted"/>
<name>A0ABQ9XZY2_9EUKA</name>
<accession>A0ABQ9XZY2</accession>